<dbReference type="EMBL" id="AESD01000904">
    <property type="protein sequence ID" value="EHJ09564.1"/>
    <property type="molecule type" value="Genomic_DNA"/>
</dbReference>
<reference evidence="1 2" key="1">
    <citation type="journal article" date="2011" name="Front. Microbiol.">
        <title>Two Strains of Crocosphaera watsonii with Highly Conserved Genomes are Distinguished by Strain-Specific Features.</title>
        <authorList>
            <person name="Bench S.R."/>
            <person name="Ilikchyan I.N."/>
            <person name="Tripp H.J."/>
            <person name="Zehr J.P."/>
        </authorList>
    </citation>
    <scope>NUCLEOTIDE SEQUENCE [LARGE SCALE GENOMIC DNA]</scope>
    <source>
        <strain evidence="1 2">WH 0003</strain>
    </source>
</reference>
<proteinExistence type="predicted"/>
<dbReference type="RefSeq" id="WP_007313390.1">
    <property type="nucleotide sequence ID" value="NZ_AESD01000904.1"/>
</dbReference>
<dbReference type="GeneID" id="88768942"/>
<protein>
    <submittedName>
        <fullName evidence="1">Uncharacterized protein</fullName>
    </submittedName>
</protein>
<comment type="caution">
    <text evidence="1">The sequence shown here is derived from an EMBL/GenBank/DDBJ whole genome shotgun (WGS) entry which is preliminary data.</text>
</comment>
<dbReference type="Proteomes" id="UP000003477">
    <property type="component" value="Unassembled WGS sequence"/>
</dbReference>
<organism evidence="1 2">
    <name type="scientific">Crocosphaera watsonii WH 0003</name>
    <dbReference type="NCBI Taxonomy" id="423471"/>
    <lineage>
        <taxon>Bacteria</taxon>
        <taxon>Bacillati</taxon>
        <taxon>Cyanobacteriota</taxon>
        <taxon>Cyanophyceae</taxon>
        <taxon>Oscillatoriophycideae</taxon>
        <taxon>Chroococcales</taxon>
        <taxon>Aphanothecaceae</taxon>
        <taxon>Crocosphaera</taxon>
    </lineage>
</organism>
<gene>
    <name evidence="1" type="ORF">CWATWH0003_B009</name>
</gene>
<accession>G5JE22</accession>
<dbReference type="AlphaFoldDB" id="G5JE22"/>
<evidence type="ECO:0000313" key="2">
    <source>
        <dbReference type="Proteomes" id="UP000003477"/>
    </source>
</evidence>
<name>G5JE22_CROWT</name>
<sequence length="88" mass="10327">MSKLNDLDAESILVPNTPDKLVRLWGQERRQLAKNSRVHKETLELLVCCAYHLGEITEGRAAEILDLFRLGFRDLYLKWEQEYQDHAD</sequence>
<dbReference type="PATRIC" id="fig|423471.3.peg.5291"/>
<evidence type="ECO:0000313" key="1">
    <source>
        <dbReference type="EMBL" id="EHJ09564.1"/>
    </source>
</evidence>